<dbReference type="SUPFAM" id="SSF49503">
    <property type="entry name" value="Cupredoxins"/>
    <property type="match status" value="1"/>
</dbReference>
<feature type="domain" description="Ephrin RBD" evidence="4">
    <location>
        <begin position="251"/>
        <end position="404"/>
    </location>
</feature>
<evidence type="ECO:0000313" key="5">
    <source>
        <dbReference type="EMBL" id="EDO44950.1"/>
    </source>
</evidence>
<evidence type="ECO:0000256" key="1">
    <source>
        <dbReference type="PROSITE-ProRule" id="PRU00884"/>
    </source>
</evidence>
<dbReference type="PANTHER" id="PTHR34615">
    <property type="entry name" value="PX DOMAIN-CONTAINING PROTEIN"/>
    <property type="match status" value="1"/>
</dbReference>
<evidence type="ECO:0000256" key="2">
    <source>
        <dbReference type="SAM" id="MobiDB-lite"/>
    </source>
</evidence>
<dbReference type="STRING" id="45351.A7RU50"/>
<keyword evidence="3" id="KW-0812">Transmembrane</keyword>
<dbReference type="AlphaFoldDB" id="A7RU50"/>
<keyword evidence="3" id="KW-1133">Transmembrane helix</keyword>
<keyword evidence="3" id="KW-0472">Membrane</keyword>
<reference evidence="5 6" key="1">
    <citation type="journal article" date="2007" name="Science">
        <title>Sea anemone genome reveals ancestral eumetazoan gene repertoire and genomic organization.</title>
        <authorList>
            <person name="Putnam N.H."/>
            <person name="Srivastava M."/>
            <person name="Hellsten U."/>
            <person name="Dirks B."/>
            <person name="Chapman J."/>
            <person name="Salamov A."/>
            <person name="Terry A."/>
            <person name="Shapiro H."/>
            <person name="Lindquist E."/>
            <person name="Kapitonov V.V."/>
            <person name="Jurka J."/>
            <person name="Genikhovich G."/>
            <person name="Grigoriev I.V."/>
            <person name="Lucas S.M."/>
            <person name="Steele R.E."/>
            <person name="Finnerty J.R."/>
            <person name="Technau U."/>
            <person name="Martindale M.Q."/>
            <person name="Rokhsar D.S."/>
        </authorList>
    </citation>
    <scope>NUCLEOTIDE SEQUENCE [LARGE SCALE GENOMIC DNA]</scope>
    <source>
        <strain evidence="6">CH2 X CH6</strain>
    </source>
</reference>
<sequence length="576" mass="65025">MASFKEVRDLLLLEHSNGLISDDELLFFMGEYQSKNPEFTYDIYERFNLDDVEEPECKAYFRFEKNNIPVLAETLGLPDFFKCTQRTVAGKIEGLCLVLRRMAYPCRLGDLIPVFGRPVQELSMIANCVLEEIYDLHAHQYQSKNPEFTYDIYERFNLDDMEEPECKAYFRFEKNDIPVLAETLGLPDFFKCTQRTVAANERGCIELNDVRGYSNLRASQANERGCIDLNDVRGYSNLRASQEHGYRGLCEIYPPLIWSPLNPAFRPVPFGTENDTVYSMNVLPMSKLYIICPNQVLNPTKVQLNTPKELLYENLWIVDKNSFDSCQVNTLLRRNKQLMECTTPLALKYYPLVFQDFSATADVLEFERGKDYFFIATSNGQQSSLQSTRNGRCQTHNMKLQVHVCHSATDPVCNPTEPPTTLPTTTQATTTPQPTTQSTPTTLTTTTAATTTTTPSTSTPTTQPTTLPKVVQAAPPETPSPRQPEPRTKEDVDVRDSITGPRAGASKGTRCPRDPEDTTWLILVAVMGAIIAVSISCNIYILCCKKQSSSHQPRSDDKRSSAAHALLRENSRIDKV</sequence>
<dbReference type="InterPro" id="IPR001799">
    <property type="entry name" value="Ephrin_RBD"/>
</dbReference>
<evidence type="ECO:0000313" key="6">
    <source>
        <dbReference type="Proteomes" id="UP000001593"/>
    </source>
</evidence>
<keyword evidence="6" id="KW-1185">Reference proteome</keyword>
<feature type="compositionally biased region" description="Basic and acidic residues" evidence="2">
    <location>
        <begin position="484"/>
        <end position="496"/>
    </location>
</feature>
<dbReference type="CDD" id="cd02675">
    <property type="entry name" value="Ephrin_ectodomain"/>
    <property type="match status" value="1"/>
</dbReference>
<organism evidence="5 6">
    <name type="scientific">Nematostella vectensis</name>
    <name type="common">Starlet sea anemone</name>
    <dbReference type="NCBI Taxonomy" id="45351"/>
    <lineage>
        <taxon>Eukaryota</taxon>
        <taxon>Metazoa</taxon>
        <taxon>Cnidaria</taxon>
        <taxon>Anthozoa</taxon>
        <taxon>Hexacorallia</taxon>
        <taxon>Actiniaria</taxon>
        <taxon>Edwardsiidae</taxon>
        <taxon>Nematostella</taxon>
    </lineage>
</organism>
<comment type="similarity">
    <text evidence="1">Belongs to the ephrin family.</text>
</comment>
<dbReference type="eggNOG" id="KOG3858">
    <property type="taxonomic scope" value="Eukaryota"/>
</dbReference>
<feature type="region of interest" description="Disordered" evidence="2">
    <location>
        <begin position="548"/>
        <end position="576"/>
    </location>
</feature>
<dbReference type="Proteomes" id="UP000001593">
    <property type="component" value="Unassembled WGS sequence"/>
</dbReference>
<feature type="transmembrane region" description="Helical" evidence="3">
    <location>
        <begin position="520"/>
        <end position="543"/>
    </location>
</feature>
<dbReference type="EMBL" id="DS469539">
    <property type="protein sequence ID" value="EDO44950.1"/>
    <property type="molecule type" value="Genomic_DNA"/>
</dbReference>
<evidence type="ECO:0000256" key="3">
    <source>
        <dbReference type="SAM" id="Phobius"/>
    </source>
</evidence>
<name>A7RU50_NEMVE</name>
<dbReference type="InParanoid" id="A7RU50"/>
<evidence type="ECO:0000259" key="4">
    <source>
        <dbReference type="PROSITE" id="PS51551"/>
    </source>
</evidence>
<dbReference type="GO" id="GO:0016020">
    <property type="term" value="C:membrane"/>
    <property type="evidence" value="ECO:0007669"/>
    <property type="project" value="InterPro"/>
</dbReference>
<dbReference type="Gene3D" id="2.60.40.420">
    <property type="entry name" value="Cupredoxins - blue copper proteins"/>
    <property type="match status" value="1"/>
</dbReference>
<dbReference type="PANTHER" id="PTHR34615:SF1">
    <property type="entry name" value="PX DOMAIN-CONTAINING PROTEIN"/>
    <property type="match status" value="1"/>
</dbReference>
<dbReference type="HOGENOM" id="CLU_473532_0_0_1"/>
<dbReference type="Pfam" id="PF00812">
    <property type="entry name" value="Ephrin"/>
    <property type="match status" value="1"/>
</dbReference>
<feature type="region of interest" description="Disordered" evidence="2">
    <location>
        <begin position="411"/>
        <end position="515"/>
    </location>
</feature>
<proteinExistence type="inferred from homology"/>
<dbReference type="PROSITE" id="PS51551">
    <property type="entry name" value="EPHRIN_RBD_2"/>
    <property type="match status" value="1"/>
</dbReference>
<dbReference type="InterPro" id="IPR008972">
    <property type="entry name" value="Cupredoxin"/>
</dbReference>
<feature type="compositionally biased region" description="Low complexity" evidence="2">
    <location>
        <begin position="422"/>
        <end position="468"/>
    </location>
</feature>
<comment type="caution">
    <text evidence="1">Lacks conserved residue(s) required for the propagation of feature annotation.</text>
</comment>
<feature type="compositionally biased region" description="Basic and acidic residues" evidence="2">
    <location>
        <begin position="553"/>
        <end position="576"/>
    </location>
</feature>
<gene>
    <name evidence="5" type="ORF">NEMVEDRAFT_v1g240720</name>
</gene>
<accession>A7RU50</accession>
<protein>
    <recommendedName>
        <fullName evidence="4">Ephrin RBD domain-containing protein</fullName>
    </recommendedName>
</protein>